<keyword evidence="2" id="KW-1185">Reference proteome</keyword>
<reference evidence="1" key="1">
    <citation type="submission" date="2022-10" db="EMBL/GenBank/DDBJ databases">
        <title>Completed Genome Sequence of two octocoral isolated bacterium, Endozoicomonas euniceicola EF212T and Endozoicomonas gorgoniicola PS125T.</title>
        <authorList>
            <person name="Chiou Y.-J."/>
            <person name="Chen Y.-H."/>
        </authorList>
    </citation>
    <scope>NUCLEOTIDE SEQUENCE</scope>
    <source>
        <strain evidence="1">EF212</strain>
    </source>
</reference>
<protein>
    <submittedName>
        <fullName evidence="1">Uncharacterized protein</fullName>
    </submittedName>
</protein>
<evidence type="ECO:0000313" key="1">
    <source>
        <dbReference type="EMBL" id="UYM17543.1"/>
    </source>
</evidence>
<name>A0ABY6GXM9_9GAMM</name>
<gene>
    <name evidence="1" type="ORF">NX720_06400</name>
</gene>
<dbReference type="EMBL" id="CP103300">
    <property type="protein sequence ID" value="UYM17543.1"/>
    <property type="molecule type" value="Genomic_DNA"/>
</dbReference>
<evidence type="ECO:0000313" key="2">
    <source>
        <dbReference type="Proteomes" id="UP001163255"/>
    </source>
</evidence>
<organism evidence="1 2">
    <name type="scientific">Endozoicomonas euniceicola</name>
    <dbReference type="NCBI Taxonomy" id="1234143"/>
    <lineage>
        <taxon>Bacteria</taxon>
        <taxon>Pseudomonadati</taxon>
        <taxon>Pseudomonadota</taxon>
        <taxon>Gammaproteobacteria</taxon>
        <taxon>Oceanospirillales</taxon>
        <taxon>Endozoicomonadaceae</taxon>
        <taxon>Endozoicomonas</taxon>
    </lineage>
</organism>
<dbReference type="Proteomes" id="UP001163255">
    <property type="component" value="Chromosome"/>
</dbReference>
<sequence>MADKAIKPERTCFNLLFFRAINLRIVLTDTVHLFFRQHFSDVHHGDMVTSSTFPIVPQLFGKVNLLLAGKVRVKVGSSNTLRSMATSAEYQRFVSGGLQFWRQRNRLLRGGFRAT</sequence>
<proteinExistence type="predicted"/>
<accession>A0ABY6GXM9</accession>